<comment type="caution">
    <text evidence="1">The sequence shown here is derived from an EMBL/GenBank/DDBJ whole genome shotgun (WGS) entry which is preliminary data.</text>
</comment>
<protein>
    <submittedName>
        <fullName evidence="1">Uncharacterized protein</fullName>
    </submittedName>
</protein>
<name>A0A2N3I361_9BACT</name>
<sequence>MTTSYINSEEFDKQLAKKKLKAEDIAEILNLEISLAKSVFAGYKSIGEFEILKLHELAGFSYPKLITKEKTLDKNRPIKKEPNKNDSNLRDTKLTIYRKMNCEKCDFLIYNPVNFCPNCGELLSQIIKQDKAVPEDNESSNA</sequence>
<dbReference type="EMBL" id="MVDE01000021">
    <property type="protein sequence ID" value="PKQ64742.1"/>
    <property type="molecule type" value="Genomic_DNA"/>
</dbReference>
<organism evidence="1 2">
    <name type="scientific">Labilibaculum manganireducens</name>
    <dbReference type="NCBI Taxonomy" id="1940525"/>
    <lineage>
        <taxon>Bacteria</taxon>
        <taxon>Pseudomonadati</taxon>
        <taxon>Bacteroidota</taxon>
        <taxon>Bacteroidia</taxon>
        <taxon>Marinilabiliales</taxon>
        <taxon>Marinifilaceae</taxon>
        <taxon>Labilibaculum</taxon>
    </lineage>
</organism>
<evidence type="ECO:0000313" key="2">
    <source>
        <dbReference type="Proteomes" id="UP000233618"/>
    </source>
</evidence>
<reference evidence="1 2" key="1">
    <citation type="journal article" date="2017" name="Front. Microbiol.">
        <title>Labilibaculum manganireducens gen. nov., sp. nov. and Labilibaculum filiforme sp. nov., Novel Bacteroidetes Isolated from Subsurface Sediments of the Baltic Sea.</title>
        <authorList>
            <person name="Vandieken V."/>
            <person name="Marshall I.P."/>
            <person name="Niemann H."/>
            <person name="Engelen B."/>
            <person name="Cypionka H."/>
        </authorList>
    </citation>
    <scope>NUCLEOTIDE SEQUENCE [LARGE SCALE GENOMIC DNA]</scope>
    <source>
        <strain evidence="1 2">59.10-2M</strain>
    </source>
</reference>
<dbReference type="RefSeq" id="WP_101310427.1">
    <property type="nucleotide sequence ID" value="NZ_MVDE01000021.1"/>
</dbReference>
<proteinExistence type="predicted"/>
<dbReference type="AlphaFoldDB" id="A0A2N3I361"/>
<evidence type="ECO:0000313" key="1">
    <source>
        <dbReference type="EMBL" id="PKQ64742.1"/>
    </source>
</evidence>
<accession>A0A2N3I361</accession>
<gene>
    <name evidence="1" type="ORF">BZG01_13765</name>
</gene>
<dbReference type="Proteomes" id="UP000233618">
    <property type="component" value="Unassembled WGS sequence"/>
</dbReference>
<keyword evidence="2" id="KW-1185">Reference proteome</keyword>